<protein>
    <submittedName>
        <fullName evidence="6">Sugar-binding transcriptional regulator</fullName>
    </submittedName>
</protein>
<dbReference type="InterPro" id="IPR013324">
    <property type="entry name" value="RNA_pol_sigma_r3/r4-like"/>
</dbReference>
<dbReference type="PANTHER" id="PTHR34294:SF1">
    <property type="entry name" value="TRANSCRIPTIONAL REGULATOR LSRR"/>
    <property type="match status" value="1"/>
</dbReference>
<dbReference type="RefSeq" id="WP_345064901.1">
    <property type="nucleotide sequence ID" value="NZ_BAABCN010000003.1"/>
</dbReference>
<evidence type="ECO:0000256" key="1">
    <source>
        <dbReference type="ARBA" id="ARBA00010466"/>
    </source>
</evidence>
<accession>A0ABP7KEL9</accession>
<evidence type="ECO:0000256" key="3">
    <source>
        <dbReference type="ARBA" id="ARBA00023125"/>
    </source>
</evidence>
<evidence type="ECO:0000313" key="7">
    <source>
        <dbReference type="Proteomes" id="UP001501803"/>
    </source>
</evidence>
<sequence>MTEIAEQTKSALKAAHLYYIQDLTMGAIAEELGTSRSSVSRLISYARKSGFVDIQVKSPHERIPRLQHSLKVAFGVNAYIVPVPDQVNSADRLERVAGSAARLLNMFVGSNATIGVAWGSTISAVSRHVVPKTTHNSTIVQLNGAAHTRSTGIVYASEILHRFGDAYGAYVQQFPAPAFFDNPSTRVAMWEERSIRRVLDVQSRMDVALFGVGDPYSNIPGHVYKSGYIDPADFAELQTQGVVGDVATVFYRSDGSWADIAMNSRSSGPSLDLLRSVPRRICVVSDASKLASLHGALAGRLITDLIIDESTARQLLSCTPVQGVWPP</sequence>
<dbReference type="InterPro" id="IPR036388">
    <property type="entry name" value="WH-like_DNA-bd_sf"/>
</dbReference>
<keyword evidence="3" id="KW-0238">DNA-binding</keyword>
<keyword evidence="4" id="KW-0804">Transcription</keyword>
<evidence type="ECO:0000256" key="2">
    <source>
        <dbReference type="ARBA" id="ARBA00023015"/>
    </source>
</evidence>
<dbReference type="Gene3D" id="1.10.10.10">
    <property type="entry name" value="Winged helix-like DNA-binding domain superfamily/Winged helix DNA-binding domain"/>
    <property type="match status" value="1"/>
</dbReference>
<evidence type="ECO:0000256" key="4">
    <source>
        <dbReference type="ARBA" id="ARBA00023163"/>
    </source>
</evidence>
<keyword evidence="7" id="KW-1185">Reference proteome</keyword>
<dbReference type="InterPro" id="IPR037171">
    <property type="entry name" value="NagB/RpiA_transferase-like"/>
</dbReference>
<dbReference type="Pfam" id="PF04545">
    <property type="entry name" value="Sigma70_r4"/>
    <property type="match status" value="1"/>
</dbReference>
<organism evidence="6 7">
    <name type="scientific">Leifsonia kafniensis</name>
    <dbReference type="NCBI Taxonomy" id="475957"/>
    <lineage>
        <taxon>Bacteria</taxon>
        <taxon>Bacillati</taxon>
        <taxon>Actinomycetota</taxon>
        <taxon>Actinomycetes</taxon>
        <taxon>Micrococcales</taxon>
        <taxon>Microbacteriaceae</taxon>
        <taxon>Leifsonia</taxon>
    </lineage>
</organism>
<dbReference type="PANTHER" id="PTHR34294">
    <property type="entry name" value="TRANSCRIPTIONAL REGULATOR-RELATED"/>
    <property type="match status" value="1"/>
</dbReference>
<dbReference type="Gene3D" id="3.40.50.1360">
    <property type="match status" value="1"/>
</dbReference>
<evidence type="ECO:0000313" key="6">
    <source>
        <dbReference type="EMBL" id="GAA3875054.1"/>
    </source>
</evidence>
<name>A0ABP7KEL9_9MICO</name>
<dbReference type="InterPro" id="IPR007324">
    <property type="entry name" value="Sugar-bd_dom_put"/>
</dbReference>
<evidence type="ECO:0000259" key="5">
    <source>
        <dbReference type="PROSITE" id="PS51063"/>
    </source>
</evidence>
<dbReference type="EMBL" id="BAABCN010000003">
    <property type="protein sequence ID" value="GAA3875054.1"/>
    <property type="molecule type" value="Genomic_DNA"/>
</dbReference>
<dbReference type="Pfam" id="PF04198">
    <property type="entry name" value="Sugar-bind"/>
    <property type="match status" value="1"/>
</dbReference>
<comment type="caution">
    <text evidence="6">The sequence shown here is derived from an EMBL/GenBank/DDBJ whole genome shotgun (WGS) entry which is preliminary data.</text>
</comment>
<dbReference type="Proteomes" id="UP001501803">
    <property type="component" value="Unassembled WGS sequence"/>
</dbReference>
<gene>
    <name evidence="6" type="ORF">GCM10022381_17190</name>
</gene>
<dbReference type="SUPFAM" id="SSF100950">
    <property type="entry name" value="NagB/RpiA/CoA transferase-like"/>
    <property type="match status" value="1"/>
</dbReference>
<feature type="domain" description="HTH crp-type" evidence="5">
    <location>
        <begin position="1"/>
        <end position="67"/>
    </location>
</feature>
<comment type="similarity">
    <text evidence="1">Belongs to the SorC transcriptional regulatory family.</text>
</comment>
<reference evidence="7" key="1">
    <citation type="journal article" date="2019" name="Int. J. Syst. Evol. Microbiol.">
        <title>The Global Catalogue of Microorganisms (GCM) 10K type strain sequencing project: providing services to taxonomists for standard genome sequencing and annotation.</title>
        <authorList>
            <consortium name="The Broad Institute Genomics Platform"/>
            <consortium name="The Broad Institute Genome Sequencing Center for Infectious Disease"/>
            <person name="Wu L."/>
            <person name="Ma J."/>
        </authorList>
    </citation>
    <scope>NUCLEOTIDE SEQUENCE [LARGE SCALE GENOMIC DNA]</scope>
    <source>
        <strain evidence="7">JCM 17021</strain>
    </source>
</reference>
<proteinExistence type="inferred from homology"/>
<dbReference type="SUPFAM" id="SSF88659">
    <property type="entry name" value="Sigma3 and sigma4 domains of RNA polymerase sigma factors"/>
    <property type="match status" value="1"/>
</dbReference>
<keyword evidence="2" id="KW-0805">Transcription regulation</keyword>
<dbReference type="InterPro" id="IPR012318">
    <property type="entry name" value="HTH_CRP"/>
</dbReference>
<dbReference type="PROSITE" id="PS51063">
    <property type="entry name" value="HTH_CRP_2"/>
    <property type="match status" value="1"/>
</dbReference>
<dbReference type="InterPro" id="IPR051054">
    <property type="entry name" value="SorC_transcr_regulators"/>
</dbReference>
<dbReference type="InterPro" id="IPR007630">
    <property type="entry name" value="RNA_pol_sigma70_r4"/>
</dbReference>